<dbReference type="AlphaFoldDB" id="A0A1H3H5G4"/>
<dbReference type="InterPro" id="IPR003959">
    <property type="entry name" value="ATPase_AAA_core"/>
</dbReference>
<gene>
    <name evidence="2" type="ORF">SAMN05444411_1265</name>
</gene>
<dbReference type="GO" id="GO:0016887">
    <property type="term" value="F:ATP hydrolysis activity"/>
    <property type="evidence" value="ECO:0007669"/>
    <property type="project" value="InterPro"/>
</dbReference>
<accession>A0A1H3H5G4</accession>
<reference evidence="2 3" key="1">
    <citation type="submission" date="2016-10" db="EMBL/GenBank/DDBJ databases">
        <authorList>
            <person name="de Groot N.N."/>
        </authorList>
    </citation>
    <scope>NUCLEOTIDE SEQUENCE [LARGE SCALE GENOMIC DNA]</scope>
    <source>
        <strain evidence="2 3">DSM 24956</strain>
    </source>
</reference>
<sequence>MKILQVDINNYRSCIQTKLGLPLNLMALIGANGVGKSNILYGLRLFTKMDRSRSFFSEEIKDGVLDELLNTQINLVLDFEDKTIFLRCKFYYETDERNIDKVSHTEVKYRIHGKTSRKYTKVASSIYQIIELLDEDRITFKQLPKPLRTEEVQFQIRLIKGISNLSYYSATQFSDPSKCPISIELDDYRISSRNLRGNKIHQQFIYDLYKAYKGSSPNFELFLNTVGLNGLNLIEDVKFSDHVIPSSSYKVKTGGKIQQIENTKSIIIPSVKVDGLILSPNQLSEGTFKTLALVFYILNDSNELLLIEEPEVCIHHGLLNSILQLIIQQSRHKQIIISTHSDYVLDMLRPENILLVHKEYETGTKVNSISNSLSSNDYKILKEYLENEGNLGEYWKESGFDYE</sequence>
<proteinExistence type="predicted"/>
<dbReference type="RefSeq" id="WP_245729970.1">
    <property type="nucleotide sequence ID" value="NZ_FNNJ01000026.1"/>
</dbReference>
<dbReference type="InterPro" id="IPR027417">
    <property type="entry name" value="P-loop_NTPase"/>
</dbReference>
<dbReference type="Proteomes" id="UP000199595">
    <property type="component" value="Unassembled WGS sequence"/>
</dbReference>
<organism evidence="2 3">
    <name type="scientific">Lutibacter oricola</name>
    <dbReference type="NCBI Taxonomy" id="762486"/>
    <lineage>
        <taxon>Bacteria</taxon>
        <taxon>Pseudomonadati</taxon>
        <taxon>Bacteroidota</taxon>
        <taxon>Flavobacteriia</taxon>
        <taxon>Flavobacteriales</taxon>
        <taxon>Flavobacteriaceae</taxon>
        <taxon>Lutibacter</taxon>
    </lineage>
</organism>
<evidence type="ECO:0000313" key="3">
    <source>
        <dbReference type="Proteomes" id="UP000199595"/>
    </source>
</evidence>
<dbReference type="Pfam" id="PF13304">
    <property type="entry name" value="AAA_21"/>
    <property type="match status" value="1"/>
</dbReference>
<evidence type="ECO:0000259" key="1">
    <source>
        <dbReference type="Pfam" id="PF13304"/>
    </source>
</evidence>
<dbReference type="EMBL" id="FNNJ01000026">
    <property type="protein sequence ID" value="SDY10746.1"/>
    <property type="molecule type" value="Genomic_DNA"/>
</dbReference>
<keyword evidence="3" id="KW-1185">Reference proteome</keyword>
<dbReference type="Gene3D" id="3.40.50.300">
    <property type="entry name" value="P-loop containing nucleotide triphosphate hydrolases"/>
    <property type="match status" value="2"/>
</dbReference>
<feature type="domain" description="ATPase AAA-type core" evidence="1">
    <location>
        <begin position="25"/>
        <end position="346"/>
    </location>
</feature>
<dbReference type="PIRSF" id="PIRSF029347">
    <property type="entry name" value="RecF"/>
    <property type="match status" value="1"/>
</dbReference>
<dbReference type="InterPro" id="IPR014555">
    <property type="entry name" value="RecF-like"/>
</dbReference>
<dbReference type="PANTHER" id="PTHR40396">
    <property type="entry name" value="ATPASE-LIKE PROTEIN"/>
    <property type="match status" value="1"/>
</dbReference>
<dbReference type="GO" id="GO:0005524">
    <property type="term" value="F:ATP binding"/>
    <property type="evidence" value="ECO:0007669"/>
    <property type="project" value="InterPro"/>
</dbReference>
<dbReference type="PANTHER" id="PTHR40396:SF1">
    <property type="entry name" value="ATPASE AAA-TYPE CORE DOMAIN-CONTAINING PROTEIN"/>
    <property type="match status" value="1"/>
</dbReference>
<name>A0A1H3H5G4_9FLAO</name>
<dbReference type="STRING" id="762486.SAMN05444411_1265"/>
<protein>
    <submittedName>
        <fullName evidence="2">Predicted ATPase</fullName>
    </submittedName>
</protein>
<dbReference type="SUPFAM" id="SSF52540">
    <property type="entry name" value="P-loop containing nucleoside triphosphate hydrolases"/>
    <property type="match status" value="1"/>
</dbReference>
<evidence type="ECO:0000313" key="2">
    <source>
        <dbReference type="EMBL" id="SDY10746.1"/>
    </source>
</evidence>